<protein>
    <recommendedName>
        <fullName evidence="5 6">Transcription termination/antitermination protein NusG</fullName>
    </recommendedName>
</protein>
<keyword evidence="4 5" id="KW-0804">Transcription</keyword>
<dbReference type="PRINTS" id="PR00338">
    <property type="entry name" value="NUSGTNSCPFCT"/>
</dbReference>
<feature type="domain" description="NusG-like N-terminal" evidence="8">
    <location>
        <begin position="4"/>
        <end position="112"/>
    </location>
</feature>
<evidence type="ECO:0000256" key="2">
    <source>
        <dbReference type="ARBA" id="ARBA00022814"/>
    </source>
</evidence>
<dbReference type="InterPro" id="IPR036735">
    <property type="entry name" value="NGN_dom_sf"/>
</dbReference>
<evidence type="ECO:0000256" key="3">
    <source>
        <dbReference type="ARBA" id="ARBA00023015"/>
    </source>
</evidence>
<evidence type="ECO:0000256" key="1">
    <source>
        <dbReference type="ARBA" id="ARBA00022472"/>
    </source>
</evidence>
<dbReference type="STRING" id="1802624.A2982_00180"/>
<evidence type="ECO:0000256" key="7">
    <source>
        <dbReference type="RuleBase" id="RU000538"/>
    </source>
</evidence>
<dbReference type="InterPro" id="IPR008991">
    <property type="entry name" value="Translation_prot_SH3-like_sf"/>
</dbReference>
<dbReference type="Gene3D" id="2.30.30.30">
    <property type="match status" value="1"/>
</dbReference>
<evidence type="ECO:0000256" key="5">
    <source>
        <dbReference type="HAMAP-Rule" id="MF_00948"/>
    </source>
</evidence>
<evidence type="ECO:0000259" key="8">
    <source>
        <dbReference type="SMART" id="SM00738"/>
    </source>
</evidence>
<dbReference type="InterPro" id="IPR006645">
    <property type="entry name" value="NGN-like_dom"/>
</dbReference>
<dbReference type="InterPro" id="IPR043425">
    <property type="entry name" value="NusG-like"/>
</dbReference>
<dbReference type="Pfam" id="PF00467">
    <property type="entry name" value="KOW"/>
    <property type="match status" value="1"/>
</dbReference>
<dbReference type="NCBIfam" id="TIGR00922">
    <property type="entry name" value="nusG"/>
    <property type="match status" value="1"/>
</dbReference>
<dbReference type="SMART" id="SM00738">
    <property type="entry name" value="NGN"/>
    <property type="match status" value="1"/>
</dbReference>
<dbReference type="Proteomes" id="UP000178771">
    <property type="component" value="Unassembled WGS sequence"/>
</dbReference>
<dbReference type="Gene3D" id="3.30.70.940">
    <property type="entry name" value="NusG, N-terminal domain"/>
    <property type="match status" value="1"/>
</dbReference>
<sequence>MNENAKWYVIHTYSGHERKVAITLGERANVMDLTEKINEVLIPTQKKIIITQGHKKEIDERMFPGYILVKAELSDKVWYAIRSTPGVTGFVGVGNQPAPLSKKEVDSIIKFMKIDTPKFEAKFSEGDAVKINAGAFKDFLGKVNKVMPDQGRLEVLVSIFDRETPVEVDFAQVEPA</sequence>
<dbReference type="GO" id="GO:0006354">
    <property type="term" value="P:DNA-templated transcription elongation"/>
    <property type="evidence" value="ECO:0007669"/>
    <property type="project" value="UniProtKB-UniRule"/>
</dbReference>
<proteinExistence type="inferred from homology"/>
<evidence type="ECO:0000256" key="6">
    <source>
        <dbReference type="NCBIfam" id="TIGR00922"/>
    </source>
</evidence>
<dbReference type="InterPro" id="IPR047050">
    <property type="entry name" value="NGN"/>
</dbReference>
<gene>
    <name evidence="5" type="primary">nusG</name>
    <name evidence="10" type="ORF">A2982_00180</name>
</gene>
<feature type="domain" description="KOW" evidence="9">
    <location>
        <begin position="122"/>
        <end position="149"/>
    </location>
</feature>
<dbReference type="GO" id="GO:0032784">
    <property type="term" value="P:regulation of DNA-templated transcription elongation"/>
    <property type="evidence" value="ECO:0007669"/>
    <property type="project" value="InterPro"/>
</dbReference>
<dbReference type="SUPFAM" id="SSF50104">
    <property type="entry name" value="Translation proteins SH3-like domain"/>
    <property type="match status" value="1"/>
</dbReference>
<evidence type="ECO:0000256" key="4">
    <source>
        <dbReference type="ARBA" id="ARBA00023163"/>
    </source>
</evidence>
<comment type="caution">
    <text evidence="10">The sequence shown here is derived from an EMBL/GenBank/DDBJ whole genome shotgun (WGS) entry which is preliminary data.</text>
</comment>
<evidence type="ECO:0000313" key="10">
    <source>
        <dbReference type="EMBL" id="OGC52046.1"/>
    </source>
</evidence>
<dbReference type="GO" id="GO:0005829">
    <property type="term" value="C:cytosol"/>
    <property type="evidence" value="ECO:0007669"/>
    <property type="project" value="TreeGrafter"/>
</dbReference>
<accession>A0A1F4V4G9</accession>
<dbReference type="GO" id="GO:0006353">
    <property type="term" value="P:DNA-templated transcription termination"/>
    <property type="evidence" value="ECO:0007669"/>
    <property type="project" value="UniProtKB-UniRule"/>
</dbReference>
<dbReference type="Pfam" id="PF02357">
    <property type="entry name" value="NusG"/>
    <property type="match status" value="1"/>
</dbReference>
<dbReference type="EMBL" id="MEVH01000007">
    <property type="protein sequence ID" value="OGC52046.1"/>
    <property type="molecule type" value="Genomic_DNA"/>
</dbReference>
<keyword evidence="1 5" id="KW-0806">Transcription termination</keyword>
<comment type="similarity">
    <text evidence="5 7">Belongs to the NusG family.</text>
</comment>
<dbReference type="CDD" id="cd06091">
    <property type="entry name" value="KOW_NusG"/>
    <property type="match status" value="1"/>
</dbReference>
<dbReference type="PANTHER" id="PTHR30265:SF2">
    <property type="entry name" value="TRANSCRIPTION TERMINATION_ANTITERMINATION PROTEIN NUSG"/>
    <property type="match status" value="1"/>
</dbReference>
<evidence type="ECO:0000259" key="9">
    <source>
        <dbReference type="SMART" id="SM00739"/>
    </source>
</evidence>
<dbReference type="GO" id="GO:0031564">
    <property type="term" value="P:transcription antitermination"/>
    <property type="evidence" value="ECO:0007669"/>
    <property type="project" value="UniProtKB-UniRule"/>
</dbReference>
<evidence type="ECO:0000313" key="11">
    <source>
        <dbReference type="Proteomes" id="UP000178771"/>
    </source>
</evidence>
<keyword evidence="3 5" id="KW-0805">Transcription regulation</keyword>
<dbReference type="CDD" id="cd09891">
    <property type="entry name" value="NGN_Bact_1"/>
    <property type="match status" value="1"/>
</dbReference>
<dbReference type="InterPro" id="IPR005824">
    <property type="entry name" value="KOW"/>
</dbReference>
<dbReference type="AlphaFoldDB" id="A0A1F4V4G9"/>
<organism evidence="10 11">
    <name type="scientific">candidate division WWE3 bacterium RIFCSPLOWO2_01_FULL_39_13</name>
    <dbReference type="NCBI Taxonomy" id="1802624"/>
    <lineage>
        <taxon>Bacteria</taxon>
        <taxon>Katanobacteria</taxon>
    </lineage>
</organism>
<dbReference type="SMART" id="SM00739">
    <property type="entry name" value="KOW"/>
    <property type="match status" value="1"/>
</dbReference>
<dbReference type="InterPro" id="IPR014722">
    <property type="entry name" value="Rib_uL2_dom2"/>
</dbReference>
<dbReference type="InterPro" id="IPR001062">
    <property type="entry name" value="Transcrpt_antiterm_NusG"/>
</dbReference>
<dbReference type="SUPFAM" id="SSF82679">
    <property type="entry name" value="N-utilization substance G protein NusG, N-terminal domain"/>
    <property type="match status" value="1"/>
</dbReference>
<reference evidence="10 11" key="1">
    <citation type="journal article" date="2016" name="Nat. Commun.">
        <title>Thousands of microbial genomes shed light on interconnected biogeochemical processes in an aquifer system.</title>
        <authorList>
            <person name="Anantharaman K."/>
            <person name="Brown C.T."/>
            <person name="Hug L.A."/>
            <person name="Sharon I."/>
            <person name="Castelle C.J."/>
            <person name="Probst A.J."/>
            <person name="Thomas B.C."/>
            <person name="Singh A."/>
            <person name="Wilkins M.J."/>
            <person name="Karaoz U."/>
            <person name="Brodie E.L."/>
            <person name="Williams K.H."/>
            <person name="Hubbard S.S."/>
            <person name="Banfield J.F."/>
        </authorList>
    </citation>
    <scope>NUCLEOTIDE SEQUENCE [LARGE SCALE GENOMIC DNA]</scope>
</reference>
<dbReference type="PANTHER" id="PTHR30265">
    <property type="entry name" value="RHO-INTERACTING TRANSCRIPTION TERMINATION FACTOR NUSG"/>
    <property type="match status" value="1"/>
</dbReference>
<dbReference type="HAMAP" id="MF_00948">
    <property type="entry name" value="NusG"/>
    <property type="match status" value="1"/>
</dbReference>
<comment type="function">
    <text evidence="5 7">Participates in transcription elongation, termination and antitermination.</text>
</comment>
<keyword evidence="2 5" id="KW-0889">Transcription antitermination</keyword>
<name>A0A1F4V4G9_UNCKA</name>